<sequence>MPLAYDEKKLDCVELRPADSGFESVGSGGSGMLDRLLSLEATMDSKLGIELQAIQRMRPEDKRPQSWHEQAAMALLLYRCASEAFPQCQNVSDRDQDRDAEKAKEREGEKYVRKKFPCHGFLSPFTLTSLDLKCLAHWKHSLSYLCVS</sequence>
<evidence type="ECO:0000313" key="2">
    <source>
        <dbReference type="Proteomes" id="UP001600888"/>
    </source>
</evidence>
<keyword evidence="2" id="KW-1185">Reference proteome</keyword>
<proteinExistence type="predicted"/>
<protein>
    <submittedName>
        <fullName evidence="1">Uncharacterized protein</fullName>
    </submittedName>
</protein>
<organism evidence="1 2">
    <name type="scientific">Diaporthe vaccinii</name>
    <dbReference type="NCBI Taxonomy" id="105482"/>
    <lineage>
        <taxon>Eukaryota</taxon>
        <taxon>Fungi</taxon>
        <taxon>Dikarya</taxon>
        <taxon>Ascomycota</taxon>
        <taxon>Pezizomycotina</taxon>
        <taxon>Sordariomycetes</taxon>
        <taxon>Sordariomycetidae</taxon>
        <taxon>Diaporthales</taxon>
        <taxon>Diaporthaceae</taxon>
        <taxon>Diaporthe</taxon>
        <taxon>Diaporthe eres species complex</taxon>
    </lineage>
</organism>
<gene>
    <name evidence="1" type="ORF">FJTKL_03550</name>
</gene>
<dbReference type="EMBL" id="JBAWTH010000161">
    <property type="protein sequence ID" value="KAL2274248.1"/>
    <property type="molecule type" value="Genomic_DNA"/>
</dbReference>
<evidence type="ECO:0000313" key="1">
    <source>
        <dbReference type="EMBL" id="KAL2274248.1"/>
    </source>
</evidence>
<name>A0ABR4DVA3_9PEZI</name>
<reference evidence="1 2" key="1">
    <citation type="submission" date="2024-03" db="EMBL/GenBank/DDBJ databases">
        <title>A high-quality draft genome sequence of Diaporthe vaccinii, a causative agent of upright dieback and viscid rot disease in cranberry plants.</title>
        <authorList>
            <person name="Sarrasin M."/>
            <person name="Lang B.F."/>
            <person name="Burger G."/>
        </authorList>
    </citation>
    <scope>NUCLEOTIDE SEQUENCE [LARGE SCALE GENOMIC DNA]</scope>
    <source>
        <strain evidence="1 2">IS7</strain>
    </source>
</reference>
<accession>A0ABR4DVA3</accession>
<comment type="caution">
    <text evidence="1">The sequence shown here is derived from an EMBL/GenBank/DDBJ whole genome shotgun (WGS) entry which is preliminary data.</text>
</comment>
<dbReference type="Proteomes" id="UP001600888">
    <property type="component" value="Unassembled WGS sequence"/>
</dbReference>